<organism evidence="1 2">
    <name type="scientific">Prauserella marina</name>
    <dbReference type="NCBI Taxonomy" id="530584"/>
    <lineage>
        <taxon>Bacteria</taxon>
        <taxon>Bacillati</taxon>
        <taxon>Actinomycetota</taxon>
        <taxon>Actinomycetes</taxon>
        <taxon>Pseudonocardiales</taxon>
        <taxon>Pseudonocardiaceae</taxon>
        <taxon>Prauserella</taxon>
    </lineage>
</organism>
<reference evidence="1 2" key="1">
    <citation type="submission" date="2016-10" db="EMBL/GenBank/DDBJ databases">
        <authorList>
            <person name="de Groot N.N."/>
        </authorList>
    </citation>
    <scope>NUCLEOTIDE SEQUENCE [LARGE SCALE GENOMIC DNA]</scope>
    <source>
        <strain evidence="1 2">CGMCC 4.5506</strain>
    </source>
</reference>
<dbReference type="Pfam" id="PF13787">
    <property type="entry name" value="HXXEE"/>
    <property type="match status" value="1"/>
</dbReference>
<dbReference type="STRING" id="530584.SAMN05421630_102603"/>
<accession>A0A1G6MMA6</accession>
<dbReference type="AlphaFoldDB" id="A0A1G6MMA6"/>
<protein>
    <submittedName>
        <fullName evidence="1">Uncharacterized protein</fullName>
    </submittedName>
</protein>
<dbReference type="EMBL" id="FMZE01000002">
    <property type="protein sequence ID" value="SDC56640.1"/>
    <property type="molecule type" value="Genomic_DNA"/>
</dbReference>
<sequence>MREPHRETGAEAKPLSPLVTWGLFAAWLVHDAEELLTMPGWTERARPRLERLLPSVPGESWDRLAVSRSHTAIAIGTVGAVVAAASAAGARTGGHSGFYRSVLTAFGWHAASHLAGSVATRGYTPGVVTAPTVVAPFSVWAWRELRKAGVPAGGGSWSSAVSFPAVVAGAHGLATVVTRALGRRNRRG</sequence>
<evidence type="ECO:0000313" key="1">
    <source>
        <dbReference type="EMBL" id="SDC56640.1"/>
    </source>
</evidence>
<proteinExistence type="predicted"/>
<name>A0A1G6MMA6_9PSEU</name>
<dbReference type="RefSeq" id="WP_176879616.1">
    <property type="nucleotide sequence ID" value="NZ_CP016353.1"/>
</dbReference>
<keyword evidence="2" id="KW-1185">Reference proteome</keyword>
<evidence type="ECO:0000313" key="2">
    <source>
        <dbReference type="Proteomes" id="UP000199494"/>
    </source>
</evidence>
<dbReference type="Proteomes" id="UP000199494">
    <property type="component" value="Unassembled WGS sequence"/>
</dbReference>
<dbReference type="InterPro" id="IPR025671">
    <property type="entry name" value="HXXEE"/>
</dbReference>
<gene>
    <name evidence="1" type="ORF">SAMN05421630_102603</name>
</gene>